<dbReference type="EMBL" id="CAJNOC010005990">
    <property type="protein sequence ID" value="CAF1067190.1"/>
    <property type="molecule type" value="Genomic_DNA"/>
</dbReference>
<dbReference type="GO" id="GO:0008270">
    <property type="term" value="F:zinc ion binding"/>
    <property type="evidence" value="ECO:0007669"/>
    <property type="project" value="UniProtKB-KW"/>
</dbReference>
<dbReference type="PANTHER" id="PTHR47160">
    <property type="entry name" value="PUTATIVE-RELATED"/>
    <property type="match status" value="1"/>
</dbReference>
<organism evidence="6 7">
    <name type="scientific">Brachionus calyciflorus</name>
    <dbReference type="NCBI Taxonomy" id="104777"/>
    <lineage>
        <taxon>Eukaryota</taxon>
        <taxon>Metazoa</taxon>
        <taxon>Spiralia</taxon>
        <taxon>Gnathifera</taxon>
        <taxon>Rotifera</taxon>
        <taxon>Eurotatoria</taxon>
        <taxon>Monogononta</taxon>
        <taxon>Pseudotrocha</taxon>
        <taxon>Ploima</taxon>
        <taxon>Brachionidae</taxon>
        <taxon>Brachionus</taxon>
    </lineage>
</organism>
<evidence type="ECO:0000256" key="2">
    <source>
        <dbReference type="ARBA" id="ARBA00022771"/>
    </source>
</evidence>
<dbReference type="PANTHER" id="PTHR47160:SF10">
    <property type="entry name" value="MULE TRANSPOSASE DOMAIN-CONTAINING PROTEIN"/>
    <property type="match status" value="1"/>
</dbReference>
<dbReference type="Pfam" id="PF04500">
    <property type="entry name" value="FLYWCH"/>
    <property type="match status" value="1"/>
</dbReference>
<dbReference type="Gene3D" id="2.20.25.240">
    <property type="match status" value="1"/>
</dbReference>
<dbReference type="InterPro" id="IPR018289">
    <property type="entry name" value="MULE_transposase_dom"/>
</dbReference>
<evidence type="ECO:0000256" key="3">
    <source>
        <dbReference type="ARBA" id="ARBA00022833"/>
    </source>
</evidence>
<evidence type="ECO:0000313" key="7">
    <source>
        <dbReference type="Proteomes" id="UP000663879"/>
    </source>
</evidence>
<keyword evidence="3" id="KW-0862">Zinc</keyword>
<gene>
    <name evidence="6" type="ORF">OXX778_LOCUS19556</name>
</gene>
<protein>
    <recommendedName>
        <fullName evidence="8">MULE transposase domain-containing protein</fullName>
    </recommendedName>
</protein>
<evidence type="ECO:0000313" key="6">
    <source>
        <dbReference type="EMBL" id="CAF1067190.1"/>
    </source>
</evidence>
<evidence type="ECO:0000256" key="1">
    <source>
        <dbReference type="ARBA" id="ARBA00022723"/>
    </source>
</evidence>
<feature type="domain" description="FLYWCH-type" evidence="4">
    <location>
        <begin position="6"/>
        <end position="68"/>
    </location>
</feature>
<evidence type="ECO:0000259" key="5">
    <source>
        <dbReference type="Pfam" id="PF10551"/>
    </source>
</evidence>
<keyword evidence="1" id="KW-0479">Metal-binding</keyword>
<accession>A0A814LR50</accession>
<name>A0A814LR50_9BILA</name>
<dbReference type="Proteomes" id="UP000663879">
    <property type="component" value="Unassembled WGS sequence"/>
</dbReference>
<dbReference type="Pfam" id="PF10551">
    <property type="entry name" value="MULE"/>
    <property type="match status" value="1"/>
</dbReference>
<dbReference type="AlphaFoldDB" id="A0A814LR50"/>
<dbReference type="InterPro" id="IPR007588">
    <property type="entry name" value="Znf_FLYWCH"/>
</dbReference>
<reference evidence="6" key="1">
    <citation type="submission" date="2021-02" db="EMBL/GenBank/DDBJ databases">
        <authorList>
            <person name="Nowell W R."/>
        </authorList>
    </citation>
    <scope>NUCLEOTIDE SEQUENCE</scope>
    <source>
        <strain evidence="6">Ploen Becks lab</strain>
    </source>
</reference>
<keyword evidence="7" id="KW-1185">Reference proteome</keyword>
<feature type="domain" description="MULE transposase" evidence="5">
    <location>
        <begin position="176"/>
        <end position="272"/>
    </location>
</feature>
<comment type="caution">
    <text evidence="6">The sequence shown here is derived from an EMBL/GenBank/DDBJ whole genome shotgun (WGS) entry which is preliminary data.</text>
</comment>
<proteinExistence type="predicted"/>
<dbReference type="OrthoDB" id="10029846at2759"/>
<keyword evidence="2" id="KW-0863">Zinc-finger</keyword>
<evidence type="ECO:0008006" key="8">
    <source>
        <dbReference type="Google" id="ProtNLM"/>
    </source>
</evidence>
<sequence>MSTLNYVPTTKGGMMLYNRGHLYQKLKPNKDGTQAWRCKKYRDNNNKCLALCYTKNESAITMTGSHHHPEVHKSEVVFCHVQNEIKNKARNSTGPLKQIIDSTISKAIRENGVDIEQAAIYTPTYRASQKHLYKLRKENLPSLPKETSEINFEEEYLIIAFASDIQLQILSQSKRWHIDGTFKAAPLLYKQLYQIHAWDFEEMHACVFIFLLSKTEEIYIKMIDFLISASSSLGFILKPDTVVSDFESAAKNAFSKKFPEAEIKGCHFHFTQAIWKNIRSIGLTNDFNNKREISEWLNYFKSLPFVPIDQIPTVLKEIKNVIPNISQDKLLEFLNYFERTWINHFVFTPLLWNHFKTKGPRTNNHVEGFNHNINNYIDNNHPHVYSAINTLKCLETTVSLNYFKRKNGEITQVPRRPKDIQRNEMLRYLKNKMLKQNLSFISYMKRISELFRFDKDHTQIKIRAPVTKERDETLKSQPSLSIFKIRKQSFNFIKSKFNAFVYYNGQAYETDHYPVLYKWYMSNVVTLKTTADGNFLYHAISTSISGNENLWKDIKLGMIFMFFE</sequence>
<evidence type="ECO:0000259" key="4">
    <source>
        <dbReference type="Pfam" id="PF04500"/>
    </source>
</evidence>